<sequence length="1069" mass="120390">MPPFIRLADLIEEFDKYKLWAGNVGAAHSGYNYPLSLDYRLREASSYRVQVGKALSILKGQRVPFEDHSTDNDGGEPVGSDIGSEAEDSPWEISSESDEELSDAVTFQKVKEQRDSHGNVKIKPSGPEQVEILSSPAPERTEIGQLLISIKFTITSLYKLPLRRPAPIDRLKDRTTDEASCYQPFDVSYVSDKFPRLEAEIATRLGKMITRRRQLLLYRRHHRVSLKTEAVAPTDTVTEALAERQPVINPAVRTTKGPQDQEALKATGPRGPPAGSRITGRSKATTYRSGDSPHLDITAMHAPSVAESNVSVAASQSTRDLRVEVPPRPKKNGKDLDRFECQYCFLTPYITSDRAWREHVFNDLQPYVCTYPSCGLFDHLFENQDAWYQHETLKHRIEWFCNSDGHPHFAEQSDFFLHMRQDHDTTLDMTRSPNLLDVFVRPSSARGGICNLCCSSTTNLRLHVSRHLEQVALFALPRSDYSADDESIQDNSDGTDSNVSRNKVKGSVNQEKEPLSRSSSTEHAPSESRRHPSQPSEPQNPDLTGKDDIDQVGVPDAEYISWDDVIKKFSEARRGSPEGLPLPEGMVIATGYRNIAVLLIKWADETDGLKNLQTQELDRVLRDRFNYKTQISEIGPYQPQQQLFSVIARFVADNNDSDSLLIVYYSGDSRWQPENGTLWLCPSEDGLHSTSWNAVEALLFTGSKGDVLSIFDTEAASNLWEGDSAYGEPSETSSRITDVGVAVEGDSFAPRDLPVALDSAQSTEDLERGLIDRFNTRCYQTLAACSPLRPIAEAEQRPFPAALIKSLRQLITEYRNQSFTLYELADKINQQPEQRGNPCVVLNRRNPRRRHIRLAALEPAAHVRSHWNTVATVLLGIVKSRRRAARRLARRRWRRVTLVVCAAVKWRICIQQRDRPAQKAEEKAHEKEEKRERIRAEKEEREKSRREAEEAAARQRQREGKLLAHRKAAREVRTGARERAPGQPASTESRGPSRTKSVQFPMHTDSAAPTQVEPRVPSQGTSGITHWYCHACGFGPMSVQMFAACTTCDHVPLGCHYCTYVDTSGSRRL</sequence>
<organism evidence="1 2">
    <name type="scientific">Coniosporium tulheliwenetii</name>
    <dbReference type="NCBI Taxonomy" id="3383036"/>
    <lineage>
        <taxon>Eukaryota</taxon>
        <taxon>Fungi</taxon>
        <taxon>Dikarya</taxon>
        <taxon>Ascomycota</taxon>
        <taxon>Pezizomycotina</taxon>
        <taxon>Dothideomycetes</taxon>
        <taxon>Dothideomycetes incertae sedis</taxon>
        <taxon>Coniosporium</taxon>
    </lineage>
</organism>
<dbReference type="Proteomes" id="UP001172680">
    <property type="component" value="Unassembled WGS sequence"/>
</dbReference>
<evidence type="ECO:0000313" key="1">
    <source>
        <dbReference type="EMBL" id="KAJ9649541.1"/>
    </source>
</evidence>
<comment type="caution">
    <text evidence="1">The sequence shown here is derived from an EMBL/GenBank/DDBJ whole genome shotgun (WGS) entry which is preliminary data.</text>
</comment>
<accession>A0ACC2ZPL5</accession>
<proteinExistence type="predicted"/>
<dbReference type="EMBL" id="JAPDRP010000001">
    <property type="protein sequence ID" value="KAJ9649541.1"/>
    <property type="molecule type" value="Genomic_DNA"/>
</dbReference>
<gene>
    <name evidence="1" type="ORF">H2199_000317</name>
</gene>
<reference evidence="1" key="1">
    <citation type="submission" date="2022-10" db="EMBL/GenBank/DDBJ databases">
        <title>Culturing micro-colonial fungi from biological soil crusts in the Mojave desert and describing Neophaeococcomyces mojavensis, and introducing the new genera and species Taxawa tesnikishii.</title>
        <authorList>
            <person name="Kurbessoian T."/>
            <person name="Stajich J.E."/>
        </authorList>
    </citation>
    <scope>NUCLEOTIDE SEQUENCE</scope>
    <source>
        <strain evidence="1">JES_115</strain>
    </source>
</reference>
<keyword evidence="2" id="KW-1185">Reference proteome</keyword>
<evidence type="ECO:0000313" key="2">
    <source>
        <dbReference type="Proteomes" id="UP001172680"/>
    </source>
</evidence>
<name>A0ACC2ZPL5_9PEZI</name>
<protein>
    <submittedName>
        <fullName evidence="1">Uncharacterized protein</fullName>
    </submittedName>
</protein>